<dbReference type="EMBL" id="AP018204">
    <property type="protein sequence ID" value="BAY59189.1"/>
    <property type="molecule type" value="Genomic_DNA"/>
</dbReference>
<keyword evidence="3" id="KW-1185">Reference proteome</keyword>
<accession>A0A1Z4JR53</accession>
<dbReference type="Pfam" id="PF13614">
    <property type="entry name" value="AAA_31"/>
    <property type="match status" value="1"/>
</dbReference>
<geneLocation type="plasmid" evidence="2">
    <name>plasmid1</name>
</geneLocation>
<dbReference type="AlphaFoldDB" id="A0A1Z4JR53"/>
<gene>
    <name evidence="2" type="ORF">NIES2135_60660</name>
</gene>
<proteinExistence type="predicted"/>
<name>A0A1Z4JR53_LEPBY</name>
<dbReference type="InterPro" id="IPR025669">
    <property type="entry name" value="AAA_dom"/>
</dbReference>
<keyword evidence="2" id="KW-0614">Plasmid</keyword>
<dbReference type="InterPro" id="IPR027417">
    <property type="entry name" value="P-loop_NTPase"/>
</dbReference>
<evidence type="ECO:0000313" key="3">
    <source>
        <dbReference type="Proteomes" id="UP000217895"/>
    </source>
</evidence>
<evidence type="ECO:0000313" key="2">
    <source>
        <dbReference type="EMBL" id="BAY59189.1"/>
    </source>
</evidence>
<dbReference type="PANTHER" id="PTHR13696">
    <property type="entry name" value="P-LOOP CONTAINING NUCLEOSIDE TRIPHOSPHATE HYDROLASE"/>
    <property type="match status" value="1"/>
</dbReference>
<dbReference type="CDD" id="cd02042">
    <property type="entry name" value="ParAB_family"/>
    <property type="match status" value="1"/>
</dbReference>
<dbReference type="InterPro" id="IPR050678">
    <property type="entry name" value="DNA_Partitioning_ATPase"/>
</dbReference>
<dbReference type="Gene3D" id="3.40.50.300">
    <property type="entry name" value="P-loop containing nucleotide triphosphate hydrolases"/>
    <property type="match status" value="1"/>
</dbReference>
<reference evidence="2 3" key="1">
    <citation type="submission" date="2017-06" db="EMBL/GenBank/DDBJ databases">
        <title>Genome sequencing of cyanobaciteial culture collection at National Institute for Environmental Studies (NIES).</title>
        <authorList>
            <person name="Hirose Y."/>
            <person name="Shimura Y."/>
            <person name="Fujisawa T."/>
            <person name="Nakamura Y."/>
            <person name="Kawachi M."/>
        </authorList>
    </citation>
    <scope>NUCLEOTIDE SEQUENCE [LARGE SCALE GENOMIC DNA]</scope>
    <source>
        <strain evidence="2 3">NIES-2135</strain>
        <plasmid evidence="3">Plasmid Plasmid1 dna</plasmid>
    </source>
</reference>
<dbReference type="Proteomes" id="UP000217895">
    <property type="component" value="Plasmid Plasmid1 dna"/>
</dbReference>
<protein>
    <submittedName>
        <fullName evidence="2">Cobyrinic acid a,c-diamide synthase</fullName>
    </submittedName>
</protein>
<dbReference type="PANTHER" id="PTHR13696:SF52">
    <property type="entry name" value="PARA FAMILY PROTEIN CT_582"/>
    <property type="match status" value="1"/>
</dbReference>
<sequence>MASSKQSTSKKPVVLSIETNAGGVSKSTIAYNLAYELGVMGFQVGLIELDPNLSLALFCGLIKQGKLAKEIPGTTADVLDSEFDGAYPWISIWEDKTKNVQMCVGGDPLYGSIRQIDRDPMGVMTLAKRFKQYPINKDFIIIDCPATLEPLPFVALAASTHVLLPIHPEYKAGFGTATMLAWFDKKINDLDRDPPPKIVGMVVSRIKSDWEFQQKIANSIEVVAKRRKLRYFTPIPENAYIAKAAGKGLPLGLYRRNEPVRKQYLEIAQALIDELNTSRGAV</sequence>
<organism evidence="2 3">
    <name type="scientific">Leptolyngbya boryana NIES-2135</name>
    <dbReference type="NCBI Taxonomy" id="1973484"/>
    <lineage>
        <taxon>Bacteria</taxon>
        <taxon>Bacillati</taxon>
        <taxon>Cyanobacteriota</taxon>
        <taxon>Cyanophyceae</taxon>
        <taxon>Leptolyngbyales</taxon>
        <taxon>Leptolyngbyaceae</taxon>
        <taxon>Leptolyngbya group</taxon>
        <taxon>Leptolyngbya</taxon>
    </lineage>
</organism>
<dbReference type="SUPFAM" id="SSF52540">
    <property type="entry name" value="P-loop containing nucleoside triphosphate hydrolases"/>
    <property type="match status" value="1"/>
</dbReference>
<feature type="domain" description="AAA" evidence="1">
    <location>
        <begin position="14"/>
        <end position="185"/>
    </location>
</feature>
<evidence type="ECO:0000259" key="1">
    <source>
        <dbReference type="Pfam" id="PF13614"/>
    </source>
</evidence>